<sequence>MSDSEQLVLLIRSAREDASVREPLLKLLALDDAARVRAIENWVKEGVASGQSIELLSAIAWLVDDQVAHEARDLLQNL</sequence>
<accession>F5RBA4</accession>
<evidence type="ECO:0000313" key="2">
    <source>
        <dbReference type="Proteomes" id="UP000005019"/>
    </source>
</evidence>
<dbReference type="Proteomes" id="UP000005019">
    <property type="component" value="Unassembled WGS sequence"/>
</dbReference>
<dbReference type="RefSeq" id="WP_008060453.1">
    <property type="nucleotide sequence ID" value="NZ_AFHG01000042.1"/>
</dbReference>
<dbReference type="STRING" id="1000565.METUNv1_01544"/>
<dbReference type="AlphaFoldDB" id="F5RBA4"/>
<keyword evidence="2" id="KW-1185">Reference proteome</keyword>
<gene>
    <name evidence="1" type="ORF">METUNv1_01544</name>
</gene>
<comment type="caution">
    <text evidence="1">The sequence shown here is derived from an EMBL/GenBank/DDBJ whole genome shotgun (WGS) entry which is preliminary data.</text>
</comment>
<evidence type="ECO:0000313" key="1">
    <source>
        <dbReference type="EMBL" id="EGK72240.1"/>
    </source>
</evidence>
<name>F5RBA4_METUF</name>
<protein>
    <submittedName>
        <fullName evidence="1">Uncharacterized protein</fullName>
    </submittedName>
</protein>
<organism evidence="1 2">
    <name type="scientific">Methyloversatilis universalis (strain ATCC BAA-1314 / DSM 25237 / JCM 13912 / CCUG 52030 / FAM5)</name>
    <dbReference type="NCBI Taxonomy" id="1000565"/>
    <lineage>
        <taxon>Bacteria</taxon>
        <taxon>Pseudomonadati</taxon>
        <taxon>Pseudomonadota</taxon>
        <taxon>Betaproteobacteria</taxon>
        <taxon>Nitrosomonadales</taxon>
        <taxon>Sterolibacteriaceae</taxon>
        <taxon>Methyloversatilis</taxon>
    </lineage>
</organism>
<dbReference type="OrthoDB" id="8564636at2"/>
<dbReference type="EMBL" id="AFHG01000042">
    <property type="protein sequence ID" value="EGK72240.1"/>
    <property type="molecule type" value="Genomic_DNA"/>
</dbReference>
<proteinExistence type="predicted"/>
<reference evidence="1 2" key="1">
    <citation type="journal article" date="2011" name="J. Bacteriol.">
        <title>Genome sequence of Methyloversatilis universalis FAM5T, a methylotrophic representative of the order Rhodocyclales.</title>
        <authorList>
            <person name="Kittichotirat W."/>
            <person name="Good N.M."/>
            <person name="Hall R."/>
            <person name="Bringel F."/>
            <person name="Lajus A."/>
            <person name="Medigue C."/>
            <person name="Smalley N.E."/>
            <person name="Beck D."/>
            <person name="Bumgarner R."/>
            <person name="Vuilleumier S."/>
            <person name="Kalyuzhnaya M.G."/>
        </authorList>
    </citation>
    <scope>NUCLEOTIDE SEQUENCE [LARGE SCALE GENOMIC DNA]</scope>
    <source>
        <strain evidence="2">ATCC BAA-1314 / JCM 13912 / FAM5</strain>
    </source>
</reference>